<evidence type="ECO:0000313" key="3">
    <source>
        <dbReference type="Proteomes" id="UP000626109"/>
    </source>
</evidence>
<sequence length="93" mass="10135">MAIDNNNNNNNSNNNNYNYNYNCNYNYNYNHNILQGVPPPQVSPWNAANFGRGLGSLAQHADWHNNGGRTPLAAGTPRLGGYAPGMSPGMPMP</sequence>
<proteinExistence type="predicted"/>
<gene>
    <name evidence="2" type="ORF">PGLA2088_LOCUS16055</name>
</gene>
<protein>
    <submittedName>
        <fullName evidence="2">Uncharacterized protein</fullName>
    </submittedName>
</protein>
<reference evidence="2" key="1">
    <citation type="submission" date="2021-02" db="EMBL/GenBank/DDBJ databases">
        <authorList>
            <person name="Dougan E. K."/>
            <person name="Rhodes N."/>
            <person name="Thang M."/>
            <person name="Chan C."/>
        </authorList>
    </citation>
    <scope>NUCLEOTIDE SEQUENCE</scope>
</reference>
<dbReference type="Proteomes" id="UP000626109">
    <property type="component" value="Unassembled WGS sequence"/>
</dbReference>
<comment type="caution">
    <text evidence="2">The sequence shown here is derived from an EMBL/GenBank/DDBJ whole genome shotgun (WGS) entry which is preliminary data.</text>
</comment>
<dbReference type="AlphaFoldDB" id="A0A813J4T1"/>
<name>A0A813J4T1_POLGL</name>
<organism evidence="2 3">
    <name type="scientific">Polarella glacialis</name>
    <name type="common">Dinoflagellate</name>
    <dbReference type="NCBI Taxonomy" id="89957"/>
    <lineage>
        <taxon>Eukaryota</taxon>
        <taxon>Sar</taxon>
        <taxon>Alveolata</taxon>
        <taxon>Dinophyceae</taxon>
        <taxon>Suessiales</taxon>
        <taxon>Suessiaceae</taxon>
        <taxon>Polarella</taxon>
    </lineage>
</organism>
<feature type="non-terminal residue" evidence="2">
    <location>
        <position position="1"/>
    </location>
</feature>
<dbReference type="EMBL" id="CAJNNW010020206">
    <property type="protein sequence ID" value="CAE8665870.1"/>
    <property type="molecule type" value="Genomic_DNA"/>
</dbReference>
<evidence type="ECO:0000256" key="1">
    <source>
        <dbReference type="SAM" id="MobiDB-lite"/>
    </source>
</evidence>
<feature type="region of interest" description="Disordered" evidence="1">
    <location>
        <begin position="61"/>
        <end position="93"/>
    </location>
</feature>
<accession>A0A813J4T1</accession>
<evidence type="ECO:0000313" key="2">
    <source>
        <dbReference type="EMBL" id="CAE8665870.1"/>
    </source>
</evidence>